<dbReference type="Gene3D" id="3.40.50.1000">
    <property type="entry name" value="HAD superfamily/HAD-like"/>
    <property type="match status" value="1"/>
</dbReference>
<dbReference type="GO" id="GO:0046872">
    <property type="term" value="F:metal ion binding"/>
    <property type="evidence" value="ECO:0007669"/>
    <property type="project" value="InterPro"/>
</dbReference>
<dbReference type="InterPro" id="IPR004177">
    <property type="entry name" value="DDHD_dom"/>
</dbReference>
<evidence type="ECO:0000256" key="2">
    <source>
        <dbReference type="ARBA" id="ARBA00010316"/>
    </source>
</evidence>
<comment type="similarity">
    <text evidence="2">Belongs to the PtdIns transfer protein family. PI transfer class IIA subfamily.</text>
</comment>
<dbReference type="PROSITE" id="PS51043">
    <property type="entry name" value="DDHD"/>
    <property type="match status" value="1"/>
</dbReference>
<dbReference type="PANTHER" id="PTHR10658">
    <property type="entry name" value="PHOSPHATIDYLINOSITOL TRANSFER PROTEIN"/>
    <property type="match status" value="1"/>
</dbReference>
<dbReference type="InterPro" id="IPR001666">
    <property type="entry name" value="PI_transfer"/>
</dbReference>
<evidence type="ECO:0000313" key="8">
    <source>
        <dbReference type="Proteomes" id="UP000683360"/>
    </source>
</evidence>
<name>A0A8S3QSG1_MYTED</name>
<proteinExistence type="inferred from homology"/>
<evidence type="ECO:0000256" key="1">
    <source>
        <dbReference type="ARBA" id="ARBA00004184"/>
    </source>
</evidence>
<evidence type="ECO:0000256" key="5">
    <source>
        <dbReference type="SAM" id="MobiDB-lite"/>
    </source>
</evidence>
<feature type="domain" description="DDHD" evidence="6">
    <location>
        <begin position="1"/>
        <end position="195"/>
    </location>
</feature>
<dbReference type="Proteomes" id="UP000683360">
    <property type="component" value="Unassembled WGS sequence"/>
</dbReference>
<feature type="region of interest" description="Disordered" evidence="5">
    <location>
        <begin position="24"/>
        <end position="64"/>
    </location>
</feature>
<dbReference type="Pfam" id="PF02862">
    <property type="entry name" value="DDHD"/>
    <property type="match status" value="1"/>
</dbReference>
<feature type="region of interest" description="Disordered" evidence="5">
    <location>
        <begin position="576"/>
        <end position="610"/>
    </location>
</feature>
<dbReference type="Pfam" id="PF24694">
    <property type="entry name" value="LNS2_PITM1-3"/>
    <property type="match status" value="1"/>
</dbReference>
<evidence type="ECO:0000259" key="6">
    <source>
        <dbReference type="PROSITE" id="PS51043"/>
    </source>
</evidence>
<dbReference type="AlphaFoldDB" id="A0A8S3QSG1"/>
<protein>
    <submittedName>
        <fullName evidence="7">PITPNM</fullName>
    </submittedName>
</protein>
<keyword evidence="8" id="KW-1185">Reference proteome</keyword>
<dbReference type="Pfam" id="PF24695">
    <property type="entry name" value="PITM1-3"/>
    <property type="match status" value="1"/>
</dbReference>
<feature type="compositionally biased region" description="Polar residues" evidence="5">
    <location>
        <begin position="600"/>
        <end position="610"/>
    </location>
</feature>
<dbReference type="GO" id="GO:0035091">
    <property type="term" value="F:phosphatidylinositol binding"/>
    <property type="evidence" value="ECO:0007669"/>
    <property type="project" value="TreeGrafter"/>
</dbReference>
<reference evidence="7" key="1">
    <citation type="submission" date="2021-03" db="EMBL/GenBank/DDBJ databases">
        <authorList>
            <person name="Bekaert M."/>
        </authorList>
    </citation>
    <scope>NUCLEOTIDE SEQUENCE</scope>
</reference>
<comment type="subcellular location">
    <subcellularLocation>
        <location evidence="1">Endomembrane system</location>
        <topology evidence="1">Peripheral membrane protein</topology>
    </subcellularLocation>
</comment>
<dbReference type="InterPro" id="IPR031315">
    <property type="entry name" value="LNS2/PITP"/>
</dbReference>
<evidence type="ECO:0000313" key="7">
    <source>
        <dbReference type="EMBL" id="CAG2199662.1"/>
    </source>
</evidence>
<feature type="region of interest" description="Disordered" evidence="5">
    <location>
        <begin position="539"/>
        <end position="562"/>
    </location>
</feature>
<dbReference type="GO" id="GO:0031210">
    <property type="term" value="F:phosphatidylcholine binding"/>
    <property type="evidence" value="ECO:0007669"/>
    <property type="project" value="TreeGrafter"/>
</dbReference>
<feature type="compositionally biased region" description="Polar residues" evidence="5">
    <location>
        <begin position="36"/>
        <end position="64"/>
    </location>
</feature>
<dbReference type="OrthoDB" id="10053061at2759"/>
<keyword evidence="4" id="KW-0106">Calcium</keyword>
<keyword evidence="3" id="KW-0597">Phosphoprotein</keyword>
<gene>
    <name evidence="7" type="ORF">MEDL_14233</name>
</gene>
<evidence type="ECO:0000256" key="3">
    <source>
        <dbReference type="ARBA" id="ARBA00022553"/>
    </source>
</evidence>
<evidence type="ECO:0000256" key="4">
    <source>
        <dbReference type="ARBA" id="ARBA00022837"/>
    </source>
</evidence>
<dbReference type="FunFam" id="3.40.50.1000:FF:000173">
    <property type="entry name" value="Membrane-associated phosphatidylinositol transfer protein 2"/>
    <property type="match status" value="1"/>
</dbReference>
<dbReference type="SMART" id="SM00775">
    <property type="entry name" value="LNS2"/>
    <property type="match status" value="1"/>
</dbReference>
<dbReference type="PANTHER" id="PTHR10658:SF81">
    <property type="entry name" value="PROTEIN RETINAL DEGENERATION B"/>
    <property type="match status" value="1"/>
</dbReference>
<dbReference type="GO" id="GO:0012505">
    <property type="term" value="C:endomembrane system"/>
    <property type="evidence" value="ECO:0007669"/>
    <property type="project" value="UniProtKB-SubCell"/>
</dbReference>
<sequence length="610" mass="67945">MSKSFLYVYLSTYDSRRFFPEVDSTTSFRRERSKTESSGAKTNIDTTRQLSHSDPDLTLNSPNVNNQCSKSDIVSIDYKMKRTCSTRDPPNHPIETVQSNLSLFLGTRKSSSGHILQRQNSISSVVSNMSGMGENTMSVLANVTSKWWGNKRIDFELYSPDILHSFPTSALPPLFHASFWESSDLASFILRQVLRHDVLLNEAAEKLSLLPDSIMSAKQPKEKWLKRRTTIKVKNLQANHRGNDVIVVDGKEQAITARFMYGSFDVTSLSGEKVDVHVNNQSTGDWEYLGTSVTDKHGRLQFTVPKEKMLPQGMHPVKVVVRGDHTFADFFLSVLPPNTDTVVFSIDGSFTASVSISGKDPKVRGGAVDVVRHWQDQGYLIIYVTARPDMQHRKVVSWLAMHNFPHGMVAFMEGITKDPLRQKLNYLKGLQTDAQIVYRAAYGSSKDIYVYKELGLTAQIVYRAAYGSSKDIYVYKELGLTVAQIFIVGKASKKDASKAQVLADGYGAHLNDLLAAGSLRPVLTNARIIRRGCIAHPENPRAKKQLKRSSSHNPAGKDGKQLENCASQIRITVGEHGNTVLQPGQTDYGGIVRPRGSSPRLMTSINDSKR</sequence>
<comment type="caution">
    <text evidence="7">The sequence shown here is derived from an EMBL/GenBank/DDBJ whole genome shotgun (WGS) entry which is preliminary data.</text>
</comment>
<dbReference type="GO" id="GO:0008525">
    <property type="term" value="F:phosphatidylcholine transporter activity"/>
    <property type="evidence" value="ECO:0007669"/>
    <property type="project" value="TreeGrafter"/>
</dbReference>
<dbReference type="GO" id="GO:0008526">
    <property type="term" value="F:phosphatidylinositol transfer activity"/>
    <property type="evidence" value="ECO:0007669"/>
    <property type="project" value="TreeGrafter"/>
</dbReference>
<dbReference type="EMBL" id="CAJPWZ010000722">
    <property type="protein sequence ID" value="CAG2199662.1"/>
    <property type="molecule type" value="Genomic_DNA"/>
</dbReference>
<dbReference type="InterPro" id="IPR023214">
    <property type="entry name" value="HAD_sf"/>
</dbReference>
<dbReference type="SMART" id="SM01127">
    <property type="entry name" value="DDHD"/>
    <property type="match status" value="1"/>
</dbReference>
<dbReference type="GO" id="GO:0005737">
    <property type="term" value="C:cytoplasm"/>
    <property type="evidence" value="ECO:0007669"/>
    <property type="project" value="TreeGrafter"/>
</dbReference>
<accession>A0A8S3QSG1</accession>
<dbReference type="SUPFAM" id="SSF56784">
    <property type="entry name" value="HAD-like"/>
    <property type="match status" value="1"/>
</dbReference>
<dbReference type="InterPro" id="IPR036412">
    <property type="entry name" value="HAD-like_sf"/>
</dbReference>
<organism evidence="7 8">
    <name type="scientific">Mytilus edulis</name>
    <name type="common">Blue mussel</name>
    <dbReference type="NCBI Taxonomy" id="6550"/>
    <lineage>
        <taxon>Eukaryota</taxon>
        <taxon>Metazoa</taxon>
        <taxon>Spiralia</taxon>
        <taxon>Lophotrochozoa</taxon>
        <taxon>Mollusca</taxon>
        <taxon>Bivalvia</taxon>
        <taxon>Autobranchia</taxon>
        <taxon>Pteriomorphia</taxon>
        <taxon>Mytilida</taxon>
        <taxon>Mytiloidea</taxon>
        <taxon>Mytilidae</taxon>
        <taxon>Mytilinae</taxon>
        <taxon>Mytilus</taxon>
    </lineage>
</organism>